<dbReference type="CDD" id="cd04591">
    <property type="entry name" value="CBS_pair_voltage-gated_CLC_euk_bac"/>
    <property type="match status" value="1"/>
</dbReference>
<evidence type="ECO:0000256" key="11">
    <source>
        <dbReference type="RuleBase" id="RU361221"/>
    </source>
</evidence>
<dbReference type="InterPro" id="IPR001807">
    <property type="entry name" value="ClC"/>
</dbReference>
<evidence type="ECO:0000313" key="14">
    <source>
        <dbReference type="Proteomes" id="UP000001357"/>
    </source>
</evidence>
<keyword evidence="5 11" id="KW-1133">Transmembrane helix</keyword>
<keyword evidence="3 11" id="KW-0812">Transmembrane</keyword>
<dbReference type="RefSeq" id="XP_001742728.1">
    <property type="nucleotide sequence ID" value="XM_001742676.1"/>
</dbReference>
<evidence type="ECO:0000256" key="4">
    <source>
        <dbReference type="ARBA" id="ARBA00022737"/>
    </source>
</evidence>
<evidence type="ECO:0000313" key="13">
    <source>
        <dbReference type="EMBL" id="EDQ92966.1"/>
    </source>
</evidence>
<gene>
    <name evidence="13" type="ORF">MONBRDRAFT_14112</name>
</gene>
<dbReference type="AlphaFoldDB" id="A9UQ09"/>
<dbReference type="InParanoid" id="A9UQ09"/>
<keyword evidence="9 11" id="KW-0868">Chloride</keyword>
<accession>A9UQ09</accession>
<evidence type="ECO:0000256" key="6">
    <source>
        <dbReference type="ARBA" id="ARBA00023065"/>
    </source>
</evidence>
<proteinExistence type="inferred from homology"/>
<comment type="similarity">
    <text evidence="11">Belongs to the chloride channel (TC 2.A.49) family.</text>
</comment>
<dbReference type="FunCoup" id="A9UQ09">
    <property type="interactions" value="608"/>
</dbReference>
<dbReference type="SMART" id="SM00116">
    <property type="entry name" value="CBS"/>
    <property type="match status" value="2"/>
</dbReference>
<feature type="domain" description="CBS" evidence="12">
    <location>
        <begin position="694"/>
        <end position="750"/>
    </location>
</feature>
<feature type="transmembrane region" description="Helical" evidence="11">
    <location>
        <begin position="323"/>
        <end position="348"/>
    </location>
</feature>
<evidence type="ECO:0000256" key="7">
    <source>
        <dbReference type="ARBA" id="ARBA00023122"/>
    </source>
</evidence>
<feature type="transmembrane region" description="Helical" evidence="11">
    <location>
        <begin position="175"/>
        <end position="193"/>
    </location>
</feature>
<evidence type="ECO:0000256" key="3">
    <source>
        <dbReference type="ARBA" id="ARBA00022692"/>
    </source>
</evidence>
<dbReference type="InterPro" id="IPR014743">
    <property type="entry name" value="Cl-channel_core"/>
</dbReference>
<feature type="transmembrane region" description="Helical" evidence="11">
    <location>
        <begin position="271"/>
        <end position="291"/>
    </location>
</feature>
<feature type="transmembrane region" description="Helical" evidence="11">
    <location>
        <begin position="360"/>
        <end position="384"/>
    </location>
</feature>
<protein>
    <recommendedName>
        <fullName evidence="11">Chloride channel protein</fullName>
    </recommendedName>
</protein>
<dbReference type="GO" id="GO:0005765">
    <property type="term" value="C:lysosomal membrane"/>
    <property type="evidence" value="ECO:0000318"/>
    <property type="project" value="GO_Central"/>
</dbReference>
<organism evidence="13 14">
    <name type="scientific">Monosiga brevicollis</name>
    <name type="common">Choanoflagellate</name>
    <dbReference type="NCBI Taxonomy" id="81824"/>
    <lineage>
        <taxon>Eukaryota</taxon>
        <taxon>Choanoflagellata</taxon>
        <taxon>Craspedida</taxon>
        <taxon>Salpingoecidae</taxon>
        <taxon>Monosiga</taxon>
    </lineage>
</organism>
<dbReference type="Proteomes" id="UP000001357">
    <property type="component" value="Unassembled WGS sequence"/>
</dbReference>
<dbReference type="GO" id="GO:0030321">
    <property type="term" value="P:transepithelial chloride transport"/>
    <property type="evidence" value="ECO:0000318"/>
    <property type="project" value="GO_Central"/>
</dbReference>
<dbReference type="eggNOG" id="KOG0474">
    <property type="taxonomic scope" value="Eukaryota"/>
</dbReference>
<dbReference type="InterPro" id="IPR046342">
    <property type="entry name" value="CBS_dom_sf"/>
</dbReference>
<dbReference type="SUPFAM" id="SSF54631">
    <property type="entry name" value="CBS-domain pair"/>
    <property type="match status" value="1"/>
</dbReference>
<dbReference type="PANTHER" id="PTHR11689:SF136">
    <property type="entry name" value="H(+)_CL(-) EXCHANGE TRANSPORTER 7"/>
    <property type="match status" value="1"/>
</dbReference>
<evidence type="ECO:0000256" key="5">
    <source>
        <dbReference type="ARBA" id="ARBA00022989"/>
    </source>
</evidence>
<evidence type="ECO:0000259" key="12">
    <source>
        <dbReference type="PROSITE" id="PS51371"/>
    </source>
</evidence>
<keyword evidence="8 11" id="KW-0472">Membrane</keyword>
<evidence type="ECO:0000256" key="2">
    <source>
        <dbReference type="ARBA" id="ARBA00022448"/>
    </source>
</evidence>
<dbReference type="SUPFAM" id="SSF81340">
    <property type="entry name" value="Clc chloride channel"/>
    <property type="match status" value="1"/>
</dbReference>
<dbReference type="EMBL" id="CH991543">
    <property type="protein sequence ID" value="EDQ92966.1"/>
    <property type="molecule type" value="Genomic_DNA"/>
</dbReference>
<dbReference type="GO" id="GO:0062158">
    <property type="term" value="F:chloride:proton antiporter activity"/>
    <property type="evidence" value="ECO:0000318"/>
    <property type="project" value="GO_Central"/>
</dbReference>
<dbReference type="GO" id="GO:0034707">
    <property type="term" value="C:chloride channel complex"/>
    <property type="evidence" value="ECO:0000318"/>
    <property type="project" value="GO_Central"/>
</dbReference>
<keyword evidence="14" id="KW-1185">Reference proteome</keyword>
<evidence type="ECO:0000256" key="9">
    <source>
        <dbReference type="ARBA" id="ARBA00023214"/>
    </source>
</evidence>
<feature type="transmembrane region" description="Helical" evidence="11">
    <location>
        <begin position="124"/>
        <end position="146"/>
    </location>
</feature>
<feature type="transmembrane region" description="Helical" evidence="11">
    <location>
        <begin position="237"/>
        <end position="259"/>
    </location>
</feature>
<dbReference type="OMA" id="FMHEHIH"/>
<dbReference type="KEGG" id="mbr:MONBRDRAFT_14112"/>
<evidence type="ECO:0000256" key="10">
    <source>
        <dbReference type="PROSITE-ProRule" id="PRU00703"/>
    </source>
</evidence>
<keyword evidence="6 11" id="KW-0406">Ion transport</keyword>
<dbReference type="Gene3D" id="3.10.580.10">
    <property type="entry name" value="CBS-domain"/>
    <property type="match status" value="1"/>
</dbReference>
<feature type="transmembrane region" description="Helical" evidence="11">
    <location>
        <begin position="465"/>
        <end position="487"/>
    </location>
</feature>
<dbReference type="InterPro" id="IPR051280">
    <property type="entry name" value="Cl-channel/antiporter"/>
</dbReference>
<dbReference type="Pfam" id="PF00571">
    <property type="entry name" value="CBS"/>
    <property type="match status" value="2"/>
</dbReference>
<dbReference type="InterPro" id="IPR000644">
    <property type="entry name" value="CBS_dom"/>
</dbReference>
<keyword evidence="2 11" id="KW-0813">Transport</keyword>
<feature type="transmembrane region" description="Helical" evidence="11">
    <location>
        <begin position="75"/>
        <end position="97"/>
    </location>
</feature>
<reference evidence="13 14" key="1">
    <citation type="journal article" date="2008" name="Nature">
        <title>The genome of the choanoflagellate Monosiga brevicollis and the origin of metazoans.</title>
        <authorList>
            <consortium name="JGI Sequencing"/>
            <person name="King N."/>
            <person name="Westbrook M.J."/>
            <person name="Young S.L."/>
            <person name="Kuo A."/>
            <person name="Abedin M."/>
            <person name="Chapman J."/>
            <person name="Fairclough S."/>
            <person name="Hellsten U."/>
            <person name="Isogai Y."/>
            <person name="Letunic I."/>
            <person name="Marr M."/>
            <person name="Pincus D."/>
            <person name="Putnam N."/>
            <person name="Rokas A."/>
            <person name="Wright K.J."/>
            <person name="Zuzow R."/>
            <person name="Dirks W."/>
            <person name="Good M."/>
            <person name="Goodstein D."/>
            <person name="Lemons D."/>
            <person name="Li W."/>
            <person name="Lyons J.B."/>
            <person name="Morris A."/>
            <person name="Nichols S."/>
            <person name="Richter D.J."/>
            <person name="Salamov A."/>
            <person name="Bork P."/>
            <person name="Lim W.A."/>
            <person name="Manning G."/>
            <person name="Miller W.T."/>
            <person name="McGinnis W."/>
            <person name="Shapiro H."/>
            <person name="Tjian R."/>
            <person name="Grigoriev I.V."/>
            <person name="Rokhsar D."/>
        </authorList>
    </citation>
    <scope>NUCLEOTIDE SEQUENCE [LARGE SCALE GENOMIC DNA]</scope>
    <source>
        <strain evidence="14">MX1 / ATCC 50154</strain>
    </source>
</reference>
<dbReference type="Pfam" id="PF00654">
    <property type="entry name" value="Voltage_CLC"/>
    <property type="match status" value="1"/>
</dbReference>
<dbReference type="Gene3D" id="1.10.3080.10">
    <property type="entry name" value="Clc chloride channel"/>
    <property type="match status" value="1"/>
</dbReference>
<dbReference type="PROSITE" id="PS51371">
    <property type="entry name" value="CBS"/>
    <property type="match status" value="1"/>
</dbReference>
<feature type="transmembrane region" description="Helical" evidence="11">
    <location>
        <begin position="437"/>
        <end position="459"/>
    </location>
</feature>
<feature type="transmembrane region" description="Helical" evidence="11">
    <location>
        <begin position="529"/>
        <end position="546"/>
    </location>
</feature>
<dbReference type="GO" id="GO:0005254">
    <property type="term" value="F:chloride channel activity"/>
    <property type="evidence" value="ECO:0007669"/>
    <property type="project" value="UniProtKB-UniRule"/>
</dbReference>
<dbReference type="PRINTS" id="PR00762">
    <property type="entry name" value="CLCHANNEL"/>
</dbReference>
<evidence type="ECO:0000256" key="1">
    <source>
        <dbReference type="ARBA" id="ARBA00004141"/>
    </source>
</evidence>
<evidence type="ECO:0000256" key="8">
    <source>
        <dbReference type="ARBA" id="ARBA00023136"/>
    </source>
</evidence>
<dbReference type="PANTHER" id="PTHR11689">
    <property type="entry name" value="CHLORIDE CHANNEL PROTEIN CLC FAMILY MEMBER"/>
    <property type="match status" value="1"/>
</dbReference>
<comment type="subcellular location">
    <subcellularLocation>
        <location evidence="1 11">Membrane</location>
        <topology evidence="1 11">Multi-pass membrane protein</topology>
    </subcellularLocation>
</comment>
<dbReference type="GO" id="GO:1902476">
    <property type="term" value="P:chloride transmembrane transport"/>
    <property type="evidence" value="ECO:0000318"/>
    <property type="project" value="GO_Central"/>
</dbReference>
<dbReference type="GeneID" id="5887812"/>
<keyword evidence="4" id="KW-0677">Repeat</keyword>
<keyword evidence="7 10" id="KW-0129">CBS domain</keyword>
<name>A9UQ09_MONBE</name>
<sequence>MLDSESRPFAHDQKATVWSRIRGAFGHVLPPTKRHFKQQAVYEGLDYEETESEIEQALRRKETEQQNNFHIAQRWALYFVIGVITAGIACSIDMAILKLSGLKFRWLANNIEHCVQHDCLVSSFFLWIATDVALVTLAGALTVYYAPVAQGSGISEIKCFLNGIKMPEVVRLKTLLVKGFGVMCAVVGGMAVGKEGPMIHSGAVVAAGISQGKSTSISSLHTSWFSAFRNDVDKRDFVSGGAAAGVSAAFGAPIGGVLFSLEEGSSFWNQLLTWRIFFASMTATFTLNFLLSGVKGGDWGALSNPGLLNFGQFDTMPYTIAEIPIFMLMGLIGGLSGAAFNGLNLYLTRFRMKFITSRKLKLLEVSAIAAITVAVAFSMIFFSADCLPMGESPESSSPLQFFCADHQYSAMASLFFNTPEDSIKNLFHGKFAEIGSYNYETLALFALAYWLLGCMTYGLAIPSGLFVPTLLTGAAWGRLAGTILTAIFPGRAWTNPGKYSLIGAAANLGGVVRMTISLTVIVIEATGNVSYGLPIIIAVIVAKWVGDRFNEGIYDMHIELKHIPLLPWEPPVVSRYHLTASDIMTRKIQCVRLHEKVGHIVDLLKESKHNAFPVISWPDGDDTQLGIFEGQVLRSTLIVLLKEKAYGPKLRNSIKGRKLTVQEIRKYYPRWPTASSLRVSAGDREKFLDIEAYYNKSPYSVRWNNSLSRIFHLFRTMGLRHLAVVDIQNRLVGMITRKDIANIHANMTREDFFESIIGKSNTIYELPAEVSYQRYRRLVFNAVVPDPDHH</sequence>